<accession>A0A8H6Y2B6</accession>
<dbReference type="OrthoDB" id="2745898at2759"/>
<reference evidence="1" key="1">
    <citation type="submission" date="2020-05" db="EMBL/GenBank/DDBJ databases">
        <title>Mycena genomes resolve the evolution of fungal bioluminescence.</title>
        <authorList>
            <person name="Tsai I.J."/>
        </authorList>
    </citation>
    <scope>NUCLEOTIDE SEQUENCE</scope>
    <source>
        <strain evidence="1">160909Yilan</strain>
    </source>
</reference>
<keyword evidence="2" id="KW-1185">Reference proteome</keyword>
<organism evidence="1 2">
    <name type="scientific">Mycena sanguinolenta</name>
    <dbReference type="NCBI Taxonomy" id="230812"/>
    <lineage>
        <taxon>Eukaryota</taxon>
        <taxon>Fungi</taxon>
        <taxon>Dikarya</taxon>
        <taxon>Basidiomycota</taxon>
        <taxon>Agaricomycotina</taxon>
        <taxon>Agaricomycetes</taxon>
        <taxon>Agaricomycetidae</taxon>
        <taxon>Agaricales</taxon>
        <taxon>Marasmiineae</taxon>
        <taxon>Mycenaceae</taxon>
        <taxon>Mycena</taxon>
    </lineage>
</organism>
<proteinExistence type="predicted"/>
<evidence type="ECO:0008006" key="3">
    <source>
        <dbReference type="Google" id="ProtNLM"/>
    </source>
</evidence>
<dbReference type="EMBL" id="JACAZH010000014">
    <property type="protein sequence ID" value="KAF7350659.1"/>
    <property type="molecule type" value="Genomic_DNA"/>
</dbReference>
<comment type="caution">
    <text evidence="1">The sequence shown here is derived from an EMBL/GenBank/DDBJ whole genome shotgun (WGS) entry which is preliminary data.</text>
</comment>
<sequence length="381" mass="43002">MPFLSQELVDAILAEVDDLDSLKACSLVDPRFRVPSQRVLLDRITLSGWSKAGNCHLENYGAARTLLQQSPHIARYITGLKLELHVPLLDTDSLQWVLQQLVNVRQFSLRGSYGPMRWTLHLTHLPSALSEALLDFVSRQHLHRLCVSQVGGIPGEILLTAAPSLSLFHVTLEKGVPDTPRSDVSPIVHDFVLQAGCDYVFPMLKYFRPYLSTLRRVCVYSKQEFIDAILEPAANSLEYIHLVCNDPEGSRLSLPSLRSLRTLECTISSHGQERAELPYLMDDISTLLNSHASPVLVDIVMTFPARERLSTGSMRALDRALVAHPAGPSIRWRMDFKAGDWATRFTRFRERLIMGLPETHALGRLVVEEYRPNREAWYSPS</sequence>
<dbReference type="Proteomes" id="UP000623467">
    <property type="component" value="Unassembled WGS sequence"/>
</dbReference>
<evidence type="ECO:0000313" key="2">
    <source>
        <dbReference type="Proteomes" id="UP000623467"/>
    </source>
</evidence>
<evidence type="ECO:0000313" key="1">
    <source>
        <dbReference type="EMBL" id="KAF7350659.1"/>
    </source>
</evidence>
<name>A0A8H6Y2B6_9AGAR</name>
<dbReference type="AlphaFoldDB" id="A0A8H6Y2B6"/>
<gene>
    <name evidence="1" type="ORF">MSAN_01626300</name>
</gene>
<protein>
    <recommendedName>
        <fullName evidence="3">F-box domain-containing protein</fullName>
    </recommendedName>
</protein>